<protein>
    <recommendedName>
        <fullName evidence="1">R13L1/DRL21-like LRR repeat region domain-containing protein</fullName>
    </recommendedName>
</protein>
<dbReference type="Proteomes" id="UP000652761">
    <property type="component" value="Unassembled WGS sequence"/>
</dbReference>
<dbReference type="Pfam" id="PF25019">
    <property type="entry name" value="LRR_R13L1-DRL21"/>
    <property type="match status" value="1"/>
</dbReference>
<accession>A0A843W083</accession>
<dbReference type="PANTHER" id="PTHR47186">
    <property type="entry name" value="LEUCINE-RICH REPEAT-CONTAINING PROTEIN 57"/>
    <property type="match status" value="1"/>
</dbReference>
<dbReference type="AlphaFoldDB" id="A0A843W083"/>
<dbReference type="PANTHER" id="PTHR47186:SF3">
    <property type="entry name" value="OS09G0267800 PROTEIN"/>
    <property type="match status" value="1"/>
</dbReference>
<gene>
    <name evidence="2" type="ORF">Taro_031220</name>
</gene>
<name>A0A843W083_COLES</name>
<sequence>MNKLVNLRFIKVEGDLHGREFKCPQFKGIGQLISLQQLDTFKIENKSGWKISELGGLNNLHGKLVVRGLQNITCKEEAGQACLKRKVHLEELVLDWTEEEKETIVSSVQQEHVDSQMFDAFLSPPNKRAQQCH</sequence>
<evidence type="ECO:0000313" key="3">
    <source>
        <dbReference type="Proteomes" id="UP000652761"/>
    </source>
</evidence>
<keyword evidence="3" id="KW-1185">Reference proteome</keyword>
<organism evidence="2 3">
    <name type="scientific">Colocasia esculenta</name>
    <name type="common">Wild taro</name>
    <name type="synonym">Arum esculentum</name>
    <dbReference type="NCBI Taxonomy" id="4460"/>
    <lineage>
        <taxon>Eukaryota</taxon>
        <taxon>Viridiplantae</taxon>
        <taxon>Streptophyta</taxon>
        <taxon>Embryophyta</taxon>
        <taxon>Tracheophyta</taxon>
        <taxon>Spermatophyta</taxon>
        <taxon>Magnoliopsida</taxon>
        <taxon>Liliopsida</taxon>
        <taxon>Araceae</taxon>
        <taxon>Aroideae</taxon>
        <taxon>Colocasieae</taxon>
        <taxon>Colocasia</taxon>
    </lineage>
</organism>
<dbReference type="OrthoDB" id="741849at2759"/>
<evidence type="ECO:0000259" key="1">
    <source>
        <dbReference type="Pfam" id="PF25019"/>
    </source>
</evidence>
<dbReference type="InterPro" id="IPR056789">
    <property type="entry name" value="LRR_R13L1-DRL21"/>
</dbReference>
<reference evidence="2" key="1">
    <citation type="submission" date="2017-07" db="EMBL/GenBank/DDBJ databases">
        <title>Taro Niue Genome Assembly and Annotation.</title>
        <authorList>
            <person name="Atibalentja N."/>
            <person name="Keating K."/>
            <person name="Fields C.J."/>
        </authorList>
    </citation>
    <scope>NUCLEOTIDE SEQUENCE</scope>
    <source>
        <strain evidence="2">Niue_2</strain>
        <tissue evidence="2">Leaf</tissue>
    </source>
</reference>
<dbReference type="EMBL" id="NMUH01002200">
    <property type="protein sequence ID" value="MQL98514.1"/>
    <property type="molecule type" value="Genomic_DNA"/>
</dbReference>
<feature type="domain" description="R13L1/DRL21-like LRR repeat region" evidence="1">
    <location>
        <begin position="51"/>
        <end position="124"/>
    </location>
</feature>
<proteinExistence type="predicted"/>
<evidence type="ECO:0000313" key="2">
    <source>
        <dbReference type="EMBL" id="MQL98514.1"/>
    </source>
</evidence>
<comment type="caution">
    <text evidence="2">The sequence shown here is derived from an EMBL/GenBank/DDBJ whole genome shotgun (WGS) entry which is preliminary data.</text>
</comment>